<keyword evidence="3" id="KW-1185">Reference proteome</keyword>
<organism evidence="2 3">
    <name type="scientific">Apilactobacillus bombintestini</name>
    <dbReference type="NCBI Taxonomy" id="2419772"/>
    <lineage>
        <taxon>Bacteria</taxon>
        <taxon>Bacillati</taxon>
        <taxon>Bacillota</taxon>
        <taxon>Bacilli</taxon>
        <taxon>Lactobacillales</taxon>
        <taxon>Lactobacillaceae</taxon>
        <taxon>Apilactobacillus</taxon>
    </lineage>
</organism>
<feature type="transmembrane region" description="Helical" evidence="1">
    <location>
        <begin position="120"/>
        <end position="141"/>
    </location>
</feature>
<proteinExistence type="predicted"/>
<dbReference type="InterPro" id="IPR004676">
    <property type="entry name" value="Cd-R_transporter"/>
</dbReference>
<feature type="transmembrane region" description="Helical" evidence="1">
    <location>
        <begin position="32"/>
        <end position="51"/>
    </location>
</feature>
<evidence type="ECO:0000256" key="1">
    <source>
        <dbReference type="SAM" id="Phobius"/>
    </source>
</evidence>
<evidence type="ECO:0000313" key="2">
    <source>
        <dbReference type="EMBL" id="AYF93040.1"/>
    </source>
</evidence>
<evidence type="ECO:0008006" key="4">
    <source>
        <dbReference type="Google" id="ProtNLM"/>
    </source>
</evidence>
<dbReference type="KEGG" id="abom:D7I45_05990"/>
<feature type="transmembrane region" description="Helical" evidence="1">
    <location>
        <begin position="6"/>
        <end position="25"/>
    </location>
</feature>
<dbReference type="AlphaFoldDB" id="A0A387B1K9"/>
<evidence type="ECO:0000313" key="3">
    <source>
        <dbReference type="Proteomes" id="UP000272003"/>
    </source>
</evidence>
<keyword evidence="1" id="KW-1133">Transmembrane helix</keyword>
<dbReference type="OrthoDB" id="7995400at2"/>
<protein>
    <recommendedName>
        <fullName evidence="4">Integral membrane protein</fullName>
    </recommendedName>
</protein>
<dbReference type="RefSeq" id="WP_120784804.1">
    <property type="nucleotide sequence ID" value="NZ_CP032626.1"/>
</dbReference>
<gene>
    <name evidence="2" type="ORF">D7I45_05990</name>
</gene>
<dbReference type="EMBL" id="CP032626">
    <property type="protein sequence ID" value="AYF93040.1"/>
    <property type="molecule type" value="Genomic_DNA"/>
</dbReference>
<keyword evidence="1" id="KW-0472">Membrane</keyword>
<feature type="transmembrane region" description="Helical" evidence="1">
    <location>
        <begin position="164"/>
        <end position="184"/>
    </location>
</feature>
<feature type="transmembrane region" description="Helical" evidence="1">
    <location>
        <begin position="57"/>
        <end position="76"/>
    </location>
</feature>
<keyword evidence="1" id="KW-0812">Transmembrane</keyword>
<sequence length="187" mass="21244">MNWWLILFTFIGVNLDFFFILLFLLKKYRLTSVIVGYMLGLWILLLLSFFAGQILDYFLPEWLLGILGVLPIYMALHDDDEEAKDYKTHRPAVTVLITYLSVCAGCNLSMFIPVLTTLSWMGMLSVLITLTILSIVIILIIKQLGNLSAVNTVMEKYGELLTKVVYIGVGIYVFFDSGLISHLLSIF</sequence>
<name>A0A387B1K9_9LACO</name>
<dbReference type="Pfam" id="PF03596">
    <property type="entry name" value="Cad"/>
    <property type="match status" value="1"/>
</dbReference>
<feature type="transmembrane region" description="Helical" evidence="1">
    <location>
        <begin position="96"/>
        <end position="114"/>
    </location>
</feature>
<dbReference type="Proteomes" id="UP000272003">
    <property type="component" value="Chromosome"/>
</dbReference>
<accession>A0A387B1K9</accession>
<reference evidence="2 3" key="1">
    <citation type="submission" date="2018-09" db="EMBL/GenBank/DDBJ databases">
        <title>Genome sequencing of strain BHWM-4.</title>
        <authorList>
            <person name="Heo J."/>
            <person name="Kim S.-J."/>
            <person name="Kwon S.-W."/>
        </authorList>
    </citation>
    <scope>NUCLEOTIDE SEQUENCE [LARGE SCALE GENOMIC DNA]</scope>
    <source>
        <strain evidence="2 3">BHWM-4</strain>
    </source>
</reference>